<protein>
    <submittedName>
        <fullName evidence="2">Uncharacterized protein</fullName>
    </submittedName>
</protein>
<gene>
    <name evidence="2" type="ORF">KP509_29G035100</name>
</gene>
<reference evidence="2" key="1">
    <citation type="submission" date="2021-08" db="EMBL/GenBank/DDBJ databases">
        <title>WGS assembly of Ceratopteris richardii.</title>
        <authorList>
            <person name="Marchant D.B."/>
            <person name="Chen G."/>
            <person name="Jenkins J."/>
            <person name="Shu S."/>
            <person name="Leebens-Mack J."/>
            <person name="Grimwood J."/>
            <person name="Schmutz J."/>
            <person name="Soltis P."/>
            <person name="Soltis D."/>
            <person name="Chen Z.-H."/>
        </authorList>
    </citation>
    <scope>NUCLEOTIDE SEQUENCE</scope>
    <source>
        <strain evidence="2">Whitten #5841</strain>
        <tissue evidence="2">Leaf</tissue>
    </source>
</reference>
<sequence>MMCKTFSQIASLHVCVSLLIESQLSSKLSSIFVTDLLLARVNSTSSFQNLHLSPPCTYTSSWIGLLQININGIYNAFQKDEEEENGSS</sequence>
<dbReference type="AlphaFoldDB" id="A0A8T2R875"/>
<feature type="signal peptide" evidence="1">
    <location>
        <begin position="1"/>
        <end position="17"/>
    </location>
</feature>
<accession>A0A8T2R875</accession>
<comment type="caution">
    <text evidence="2">The sequence shown here is derived from an EMBL/GenBank/DDBJ whole genome shotgun (WGS) entry which is preliminary data.</text>
</comment>
<keyword evidence="3" id="KW-1185">Reference proteome</keyword>
<evidence type="ECO:0000313" key="3">
    <source>
        <dbReference type="Proteomes" id="UP000825935"/>
    </source>
</evidence>
<dbReference type="EMBL" id="CM035434">
    <property type="protein sequence ID" value="KAH7291775.1"/>
    <property type="molecule type" value="Genomic_DNA"/>
</dbReference>
<name>A0A8T2R875_CERRI</name>
<evidence type="ECO:0000313" key="2">
    <source>
        <dbReference type="EMBL" id="KAH7291775.1"/>
    </source>
</evidence>
<evidence type="ECO:0000256" key="1">
    <source>
        <dbReference type="SAM" id="SignalP"/>
    </source>
</evidence>
<keyword evidence="1" id="KW-0732">Signal</keyword>
<feature type="chain" id="PRO_5035843446" evidence="1">
    <location>
        <begin position="18"/>
        <end position="88"/>
    </location>
</feature>
<dbReference type="Proteomes" id="UP000825935">
    <property type="component" value="Chromosome 29"/>
</dbReference>
<organism evidence="2 3">
    <name type="scientific">Ceratopteris richardii</name>
    <name type="common">Triangle waterfern</name>
    <dbReference type="NCBI Taxonomy" id="49495"/>
    <lineage>
        <taxon>Eukaryota</taxon>
        <taxon>Viridiplantae</taxon>
        <taxon>Streptophyta</taxon>
        <taxon>Embryophyta</taxon>
        <taxon>Tracheophyta</taxon>
        <taxon>Polypodiopsida</taxon>
        <taxon>Polypodiidae</taxon>
        <taxon>Polypodiales</taxon>
        <taxon>Pteridineae</taxon>
        <taxon>Pteridaceae</taxon>
        <taxon>Parkerioideae</taxon>
        <taxon>Ceratopteris</taxon>
    </lineage>
</organism>
<proteinExistence type="predicted"/>